<proteinExistence type="predicted"/>
<sequence>MDNPKSLFNTNTKVCENCKSPLPYDYKENLCPRCRQNKIQNVPFGRRGVITPLFF</sequence>
<evidence type="ECO:0000313" key="1">
    <source>
        <dbReference type="EMBL" id="MSD26180.1"/>
    </source>
</evidence>
<organism evidence="1 2">
    <name type="scientific">Agathobacter rectalis</name>
    <dbReference type="NCBI Taxonomy" id="39491"/>
    <lineage>
        <taxon>Bacteria</taxon>
        <taxon>Bacillati</taxon>
        <taxon>Bacillota</taxon>
        <taxon>Clostridia</taxon>
        <taxon>Lachnospirales</taxon>
        <taxon>Lachnospiraceae</taxon>
        <taxon>Agathobacter</taxon>
    </lineage>
</organism>
<evidence type="ECO:0000313" key="2">
    <source>
        <dbReference type="Proteomes" id="UP000465607"/>
    </source>
</evidence>
<reference evidence="1 2" key="1">
    <citation type="journal article" date="2019" name="Nat. Med.">
        <title>A library of human gut bacterial isolates paired with longitudinal multiomics data enables mechanistic microbiome research.</title>
        <authorList>
            <person name="Poyet M."/>
            <person name="Groussin M."/>
            <person name="Gibbons S.M."/>
            <person name="Avila-Pacheco J."/>
            <person name="Jiang X."/>
            <person name="Kearney S.M."/>
            <person name="Perrotta A.R."/>
            <person name="Berdy B."/>
            <person name="Zhao S."/>
            <person name="Lieberman T.D."/>
            <person name="Swanson P.K."/>
            <person name="Smith M."/>
            <person name="Roesemann S."/>
            <person name="Alexander J.E."/>
            <person name="Rich S.A."/>
            <person name="Livny J."/>
            <person name="Vlamakis H."/>
            <person name="Clish C."/>
            <person name="Bullock K."/>
            <person name="Deik A."/>
            <person name="Scott J."/>
            <person name="Pierce K.A."/>
            <person name="Xavier R.J."/>
            <person name="Alm E.J."/>
        </authorList>
    </citation>
    <scope>NUCLEOTIDE SEQUENCE [LARGE SCALE GENOMIC DNA]</scope>
    <source>
        <strain evidence="1 2">BIOML-A5</strain>
    </source>
</reference>
<name>A0A7X2M916_9FIRM</name>
<gene>
    <name evidence="1" type="ORF">GKE44_03130</name>
</gene>
<protein>
    <submittedName>
        <fullName evidence="1">Uncharacterized protein</fullName>
    </submittedName>
</protein>
<comment type="caution">
    <text evidence="1">The sequence shown here is derived from an EMBL/GenBank/DDBJ whole genome shotgun (WGS) entry which is preliminary data.</text>
</comment>
<dbReference type="EMBL" id="WKQV01000002">
    <property type="protein sequence ID" value="MSD26180.1"/>
    <property type="molecule type" value="Genomic_DNA"/>
</dbReference>
<dbReference type="AlphaFoldDB" id="A0A7X2M916"/>
<accession>A0A7X2M916</accession>
<dbReference type="Proteomes" id="UP000465607">
    <property type="component" value="Unassembled WGS sequence"/>
</dbReference>